<organism evidence="1 2">
    <name type="scientific">Aurantiacibacter luteus</name>
    <dbReference type="NCBI Taxonomy" id="1581420"/>
    <lineage>
        <taxon>Bacteria</taxon>
        <taxon>Pseudomonadati</taxon>
        <taxon>Pseudomonadota</taxon>
        <taxon>Alphaproteobacteria</taxon>
        <taxon>Sphingomonadales</taxon>
        <taxon>Erythrobacteraceae</taxon>
        <taxon>Aurantiacibacter</taxon>
    </lineage>
</organism>
<name>A0A0G9MVK0_9SPHN</name>
<dbReference type="Pfam" id="PF20043">
    <property type="entry name" value="DUF6445"/>
    <property type="match status" value="1"/>
</dbReference>
<evidence type="ECO:0000313" key="1">
    <source>
        <dbReference type="EMBL" id="KLE34735.1"/>
    </source>
</evidence>
<proteinExistence type="predicted"/>
<accession>A0A0G9MVK0</accession>
<dbReference type="EMBL" id="LBHB01000002">
    <property type="protein sequence ID" value="KLE34735.1"/>
    <property type="molecule type" value="Genomic_DNA"/>
</dbReference>
<dbReference type="AlphaFoldDB" id="A0A0G9MVK0"/>
<sequence>MVTPAPQVSVRRLGREGQPLVVIDNASGQPEALLARGRSAQFQDGGASYPGIRAWCPPDYLERVRPLLFQALQQVFGFRRGVSMDVSTYSIVTTPEADLAPLQRIPHYDHADGEVIAVMHYLLGPESGGTAFYRHCRTGFETIDEARVDAYRAGLAEDEREYGMPPARYHVGSSERFEEIGRVEAQVDRLVLYRGRLLHSGVIPDPAGLTSDPAHGRLTINMFMRGR</sequence>
<gene>
    <name evidence="1" type="ORF">AAW00_11330</name>
</gene>
<reference evidence="1 2" key="1">
    <citation type="submission" date="2015-04" db="EMBL/GenBank/DDBJ databases">
        <title>The draft genome sequence of Erythrobacter luteus KA37.</title>
        <authorList>
            <person name="Zhuang L."/>
            <person name="Liu Y."/>
            <person name="Shao Z."/>
        </authorList>
    </citation>
    <scope>NUCLEOTIDE SEQUENCE [LARGE SCALE GENOMIC DNA]</scope>
    <source>
        <strain evidence="1 2">KA37</strain>
    </source>
</reference>
<dbReference type="STRING" id="1581420.AAW00_11330"/>
<dbReference type="PATRIC" id="fig|1581420.6.peg.2313"/>
<comment type="caution">
    <text evidence="1">The sequence shown here is derived from an EMBL/GenBank/DDBJ whole genome shotgun (WGS) entry which is preliminary data.</text>
</comment>
<protein>
    <submittedName>
        <fullName evidence="1">Uncharacterized protein</fullName>
    </submittedName>
</protein>
<evidence type="ECO:0000313" key="2">
    <source>
        <dbReference type="Proteomes" id="UP000053464"/>
    </source>
</evidence>
<keyword evidence="2" id="KW-1185">Reference proteome</keyword>
<dbReference type="Proteomes" id="UP000053464">
    <property type="component" value="Unassembled WGS sequence"/>
</dbReference>
<dbReference type="InterPro" id="IPR045617">
    <property type="entry name" value="DUF6445"/>
</dbReference>